<protein>
    <submittedName>
        <fullName evidence="1">Cell division protein ZapA</fullName>
    </submittedName>
</protein>
<dbReference type="InterPro" id="IPR036192">
    <property type="entry name" value="Cell_div_ZapA-like_sf"/>
</dbReference>
<comment type="caution">
    <text evidence="1">The sequence shown here is derived from an EMBL/GenBank/DDBJ whole genome shotgun (WGS) entry which is preliminary data.</text>
</comment>
<keyword evidence="1" id="KW-0132">Cell division</keyword>
<accession>A0A831UC12</accession>
<sequence length="96" mass="10371">MSVKASHRISVLGKEITVKSSASSEHVREVEALVNRKLAEAQASVPVVGDPQVPIILALMNLAESCLLLSRELEEKGEAGKEIMGRLVKRIDSILP</sequence>
<proteinExistence type="predicted"/>
<gene>
    <name evidence="1" type="ORF">ENQ87_05060</name>
</gene>
<reference evidence="1" key="1">
    <citation type="journal article" date="2020" name="mSystems">
        <title>Genome- and Community-Level Interaction Insights into Carbon Utilization and Element Cycling Functions of Hydrothermarchaeota in Hydrothermal Sediment.</title>
        <authorList>
            <person name="Zhou Z."/>
            <person name="Liu Y."/>
            <person name="Xu W."/>
            <person name="Pan J."/>
            <person name="Luo Z.H."/>
            <person name="Li M."/>
        </authorList>
    </citation>
    <scope>NUCLEOTIDE SEQUENCE [LARGE SCALE GENOMIC DNA]</scope>
    <source>
        <strain evidence="1">SpSt-349</strain>
    </source>
</reference>
<dbReference type="SUPFAM" id="SSF102829">
    <property type="entry name" value="Cell division protein ZapA-like"/>
    <property type="match status" value="1"/>
</dbReference>
<keyword evidence="1" id="KW-0131">Cell cycle</keyword>
<dbReference type="EMBL" id="DSOV01000017">
    <property type="protein sequence ID" value="HEN41737.1"/>
    <property type="molecule type" value="Genomic_DNA"/>
</dbReference>
<evidence type="ECO:0000313" key="1">
    <source>
        <dbReference type="EMBL" id="HEN41737.1"/>
    </source>
</evidence>
<organism evidence="1">
    <name type="scientific">Geobacter metallireducens</name>
    <dbReference type="NCBI Taxonomy" id="28232"/>
    <lineage>
        <taxon>Bacteria</taxon>
        <taxon>Pseudomonadati</taxon>
        <taxon>Thermodesulfobacteriota</taxon>
        <taxon>Desulfuromonadia</taxon>
        <taxon>Geobacterales</taxon>
        <taxon>Geobacteraceae</taxon>
        <taxon>Geobacter</taxon>
    </lineage>
</organism>
<dbReference type="InterPro" id="IPR007838">
    <property type="entry name" value="Cell_div_ZapA-like"/>
</dbReference>
<dbReference type="Pfam" id="PF05164">
    <property type="entry name" value="ZapA"/>
    <property type="match status" value="1"/>
</dbReference>
<name>A0A831UC12_GEOME</name>
<dbReference type="GO" id="GO:0051301">
    <property type="term" value="P:cell division"/>
    <property type="evidence" value="ECO:0007669"/>
    <property type="project" value="UniProtKB-KW"/>
</dbReference>
<dbReference type="AlphaFoldDB" id="A0A831UC12"/>